<dbReference type="GO" id="GO:0005829">
    <property type="term" value="C:cytosol"/>
    <property type="evidence" value="ECO:0007669"/>
    <property type="project" value="TreeGrafter"/>
</dbReference>
<feature type="binding site" evidence="3">
    <location>
        <begin position="47"/>
        <end position="54"/>
    </location>
    <ligand>
        <name>substrate</name>
    </ligand>
</feature>
<name>A0A3D8TSB2_9LIST</name>
<evidence type="ECO:0000256" key="4">
    <source>
        <dbReference type="PIRSR" id="PIRSR613078-3"/>
    </source>
</evidence>
<dbReference type="GO" id="GO:0004331">
    <property type="term" value="F:fructose-2,6-bisphosphate 2-phosphatase activity"/>
    <property type="evidence" value="ECO:0007669"/>
    <property type="project" value="TreeGrafter"/>
</dbReference>
<protein>
    <submittedName>
        <fullName evidence="6">Phosphoglycerate mutase</fullName>
    </submittedName>
</protein>
<evidence type="ECO:0000256" key="5">
    <source>
        <dbReference type="SAM" id="SignalP"/>
    </source>
</evidence>
<dbReference type="EMBL" id="LARY01000002">
    <property type="protein sequence ID" value="RDX01329.1"/>
    <property type="molecule type" value="Genomic_DNA"/>
</dbReference>
<dbReference type="GO" id="GO:0045820">
    <property type="term" value="P:negative regulation of glycolytic process"/>
    <property type="evidence" value="ECO:0007669"/>
    <property type="project" value="TreeGrafter"/>
</dbReference>
<feature type="chain" id="PRO_5039670193" evidence="5">
    <location>
        <begin position="28"/>
        <end position="268"/>
    </location>
</feature>
<sequence>MKKQIGKIGILCMAVLLILAGCGSGQGAKDANGSKKTEQDVVIYVTRHGKTMLNQEKRVQGFADSPLVDSGTEVAKQLGKGLKGTHFDAVYSSDSGRARETADAILETQGQKHLKLHESKKLREVCFGKYEGDLDANMWGDIAKQLGYPDQPTLMKAISAQRVTIEQSLEKLQKLDDTGMAETYPAVRNRMQQELTKVAKKQADQGGGNVLLVSHGMAIGALISNLTDDYHGEPFENASVTKIRYKHGKFHVESINDMSYVEKGTSKD</sequence>
<evidence type="ECO:0000256" key="1">
    <source>
        <dbReference type="ARBA" id="ARBA00022801"/>
    </source>
</evidence>
<feature type="active site" description="Tele-phosphohistidine intermediate" evidence="2">
    <location>
        <position position="48"/>
    </location>
</feature>
<reference evidence="7" key="1">
    <citation type="submission" date="2015-04" db="EMBL/GenBank/DDBJ databases">
        <authorList>
            <person name="Schardt J."/>
            <person name="Mueller-Herbst S."/>
            <person name="Scherer S."/>
            <person name="Huptas C."/>
        </authorList>
    </citation>
    <scope>NUCLEOTIDE SEQUENCE [LARGE SCALE GENOMIC DNA]</scope>
    <source>
        <strain evidence="7">Kiel-L1</strain>
    </source>
</reference>
<dbReference type="SMART" id="SM00855">
    <property type="entry name" value="PGAM"/>
    <property type="match status" value="1"/>
</dbReference>
<dbReference type="GO" id="GO:0043456">
    <property type="term" value="P:regulation of pentose-phosphate shunt"/>
    <property type="evidence" value="ECO:0007669"/>
    <property type="project" value="TreeGrafter"/>
</dbReference>
<evidence type="ECO:0000256" key="3">
    <source>
        <dbReference type="PIRSR" id="PIRSR613078-2"/>
    </source>
</evidence>
<feature type="active site" description="Proton donor/acceptor" evidence="2">
    <location>
        <position position="124"/>
    </location>
</feature>
<evidence type="ECO:0000313" key="7">
    <source>
        <dbReference type="Proteomes" id="UP000257055"/>
    </source>
</evidence>
<evidence type="ECO:0000313" key="6">
    <source>
        <dbReference type="EMBL" id="RDX01329.1"/>
    </source>
</evidence>
<accession>A0A3D8TSB2</accession>
<dbReference type="AlphaFoldDB" id="A0A3D8TSB2"/>
<feature type="binding site" evidence="3">
    <location>
        <position position="97"/>
    </location>
    <ligand>
        <name>substrate</name>
    </ligand>
</feature>
<dbReference type="SUPFAM" id="SSF53254">
    <property type="entry name" value="Phosphoglycerate mutase-like"/>
    <property type="match status" value="1"/>
</dbReference>
<dbReference type="Gene3D" id="3.40.50.1240">
    <property type="entry name" value="Phosphoglycerate mutase-like"/>
    <property type="match status" value="1"/>
</dbReference>
<comment type="caution">
    <text evidence="6">The sequence shown here is derived from an EMBL/GenBank/DDBJ whole genome shotgun (WGS) entry which is preliminary data.</text>
</comment>
<gene>
    <name evidence="6" type="ORF">UR08_10450</name>
</gene>
<keyword evidence="7" id="KW-1185">Reference proteome</keyword>
<dbReference type="CDD" id="cd07067">
    <property type="entry name" value="HP_PGM_like"/>
    <property type="match status" value="1"/>
</dbReference>
<dbReference type="Proteomes" id="UP000257055">
    <property type="component" value="Unassembled WGS sequence"/>
</dbReference>
<dbReference type="InterPro" id="IPR013078">
    <property type="entry name" value="His_Pase_superF_clade-1"/>
</dbReference>
<keyword evidence="1" id="KW-0378">Hydrolase</keyword>
<keyword evidence="5" id="KW-0732">Signal</keyword>
<dbReference type="PANTHER" id="PTHR46517">
    <property type="entry name" value="FRUCTOSE-2,6-BISPHOSPHATASE TIGAR"/>
    <property type="match status" value="1"/>
</dbReference>
<dbReference type="PROSITE" id="PS51257">
    <property type="entry name" value="PROKAR_LIPOPROTEIN"/>
    <property type="match status" value="1"/>
</dbReference>
<organism evidence="6 7">
    <name type="scientific">Listeria kieliensis</name>
    <dbReference type="NCBI Taxonomy" id="1621700"/>
    <lineage>
        <taxon>Bacteria</taxon>
        <taxon>Bacillati</taxon>
        <taxon>Bacillota</taxon>
        <taxon>Bacilli</taxon>
        <taxon>Bacillales</taxon>
        <taxon>Listeriaceae</taxon>
        <taxon>Listeria</taxon>
    </lineage>
</organism>
<evidence type="ECO:0000256" key="2">
    <source>
        <dbReference type="PIRSR" id="PIRSR613078-1"/>
    </source>
</evidence>
<dbReference type="PANTHER" id="PTHR46517:SF1">
    <property type="entry name" value="FRUCTOSE-2,6-BISPHOSPHATASE TIGAR"/>
    <property type="match status" value="1"/>
</dbReference>
<feature type="signal peptide" evidence="5">
    <location>
        <begin position="1"/>
        <end position="27"/>
    </location>
</feature>
<dbReference type="InterPro" id="IPR029033">
    <property type="entry name" value="His_PPase_superfam"/>
</dbReference>
<dbReference type="Pfam" id="PF00300">
    <property type="entry name" value="His_Phos_1"/>
    <property type="match status" value="2"/>
</dbReference>
<feature type="site" description="Transition state stabilizer" evidence="4">
    <location>
        <position position="215"/>
    </location>
</feature>
<dbReference type="RefSeq" id="WP_115753590.1">
    <property type="nucleotide sequence ID" value="NZ_LARY01000002.1"/>
</dbReference>
<dbReference type="InterPro" id="IPR051695">
    <property type="entry name" value="Phosphoglycerate_Mutase"/>
</dbReference>
<proteinExistence type="predicted"/>